<feature type="region of interest" description="Disordered" evidence="5">
    <location>
        <begin position="237"/>
        <end position="307"/>
    </location>
</feature>
<dbReference type="Pfam" id="PF00254">
    <property type="entry name" value="FKBP_C"/>
    <property type="match status" value="1"/>
</dbReference>
<dbReference type="InterPro" id="IPR001179">
    <property type="entry name" value="PPIase_FKBP_dom"/>
</dbReference>
<evidence type="ECO:0000256" key="5">
    <source>
        <dbReference type="SAM" id="MobiDB-lite"/>
    </source>
</evidence>
<sequence>MKNSIIVLLVVFLAWSCKKDDDGDDGTVVVETRTISEVEAENDAEIREYLETHFYNYEEFTAKPEGFDYSIVVDTLAGDNADKTPLIDQVESIKFKVSFDDVSATTEEEDIEHTLYYLTAREGVGVSPTVSDSLYLNYEGSLLDGSVFDSKIGAPVWLELISTVSGFRKGLSLFKTGGDVVENEDGTFEVLDSGVGMLFIPSGLAYFSGSVGGESYAPIVFKINVLRVEDTDYDLDGIPSSAEDLNGDNDVNNDDTDGDGFPNYIDADDDGDGIATSTEIEDDEGNIIFPYPDTDNDGTPDYLDPDN</sequence>
<comment type="similarity">
    <text evidence="4">Belongs to the FKBP-type PPIase family.</text>
</comment>
<comment type="catalytic activity">
    <reaction evidence="1 3 4">
        <text>[protein]-peptidylproline (omega=180) = [protein]-peptidylproline (omega=0)</text>
        <dbReference type="Rhea" id="RHEA:16237"/>
        <dbReference type="Rhea" id="RHEA-COMP:10747"/>
        <dbReference type="Rhea" id="RHEA-COMP:10748"/>
        <dbReference type="ChEBI" id="CHEBI:83833"/>
        <dbReference type="ChEBI" id="CHEBI:83834"/>
        <dbReference type="EC" id="5.2.1.8"/>
    </reaction>
</comment>
<dbReference type="EMBL" id="JABTCF010000004">
    <property type="protein sequence ID" value="MBD0777733.1"/>
    <property type="molecule type" value="Genomic_DNA"/>
</dbReference>
<evidence type="ECO:0000256" key="2">
    <source>
        <dbReference type="ARBA" id="ARBA00023110"/>
    </source>
</evidence>
<keyword evidence="8" id="KW-1185">Reference proteome</keyword>
<dbReference type="Gene3D" id="3.10.50.40">
    <property type="match status" value="1"/>
</dbReference>
<name>A0ABR7UYX2_9FLAO</name>
<feature type="domain" description="PPIase FKBP-type" evidence="6">
    <location>
        <begin position="131"/>
        <end position="229"/>
    </location>
</feature>
<evidence type="ECO:0000313" key="7">
    <source>
        <dbReference type="EMBL" id="MBD0777733.1"/>
    </source>
</evidence>
<organism evidence="7 8">
    <name type="scientific">Maribacter aquimaris</name>
    <dbReference type="NCBI Taxonomy" id="2737171"/>
    <lineage>
        <taxon>Bacteria</taxon>
        <taxon>Pseudomonadati</taxon>
        <taxon>Bacteroidota</taxon>
        <taxon>Flavobacteriia</taxon>
        <taxon>Flavobacteriales</taxon>
        <taxon>Flavobacteriaceae</taxon>
        <taxon>Maribacter</taxon>
    </lineage>
</organism>
<comment type="caution">
    <text evidence="7">The sequence shown here is derived from an EMBL/GenBank/DDBJ whole genome shotgun (WGS) entry which is preliminary data.</text>
</comment>
<dbReference type="InterPro" id="IPR046357">
    <property type="entry name" value="PPIase_dom_sf"/>
</dbReference>
<dbReference type="Proteomes" id="UP001166021">
    <property type="component" value="Unassembled WGS sequence"/>
</dbReference>
<keyword evidence="3 4" id="KW-0413">Isomerase</keyword>
<keyword evidence="2 3" id="KW-0697">Rotamase</keyword>
<evidence type="ECO:0000256" key="3">
    <source>
        <dbReference type="PROSITE-ProRule" id="PRU00277"/>
    </source>
</evidence>
<dbReference type="RefSeq" id="WP_188243253.1">
    <property type="nucleotide sequence ID" value="NZ_JABTCF010000004.1"/>
</dbReference>
<evidence type="ECO:0000313" key="8">
    <source>
        <dbReference type="Proteomes" id="UP001166021"/>
    </source>
</evidence>
<evidence type="ECO:0000256" key="1">
    <source>
        <dbReference type="ARBA" id="ARBA00000971"/>
    </source>
</evidence>
<dbReference type="SUPFAM" id="SSF54534">
    <property type="entry name" value="FKBP-like"/>
    <property type="match status" value="1"/>
</dbReference>
<gene>
    <name evidence="7" type="ORF">HPE56_08000</name>
</gene>
<evidence type="ECO:0000256" key="4">
    <source>
        <dbReference type="RuleBase" id="RU003915"/>
    </source>
</evidence>
<proteinExistence type="inferred from homology"/>
<accession>A0ABR7UYX2</accession>
<reference evidence="7" key="1">
    <citation type="submission" date="2020-05" db="EMBL/GenBank/DDBJ databases">
        <title>The draft genome sequence of Maribacter sp. ANRC-HE7.</title>
        <authorList>
            <person name="Mu L."/>
        </authorList>
    </citation>
    <scope>NUCLEOTIDE SEQUENCE</scope>
    <source>
        <strain evidence="7">ANRC-HE7</strain>
    </source>
</reference>
<feature type="compositionally biased region" description="Acidic residues" evidence="5">
    <location>
        <begin position="294"/>
        <end position="307"/>
    </location>
</feature>
<dbReference type="EC" id="5.2.1.8" evidence="4"/>
<feature type="compositionally biased region" description="Acidic residues" evidence="5">
    <location>
        <begin position="245"/>
        <end position="258"/>
    </location>
</feature>
<evidence type="ECO:0000259" key="6">
    <source>
        <dbReference type="PROSITE" id="PS50059"/>
    </source>
</evidence>
<dbReference type="PROSITE" id="PS50059">
    <property type="entry name" value="FKBP_PPIASE"/>
    <property type="match status" value="1"/>
</dbReference>
<protein>
    <recommendedName>
        <fullName evidence="4">Peptidyl-prolyl cis-trans isomerase</fullName>
        <ecNumber evidence="4">5.2.1.8</ecNumber>
    </recommendedName>
</protein>